<dbReference type="EMBL" id="MU267900">
    <property type="protein sequence ID" value="KAH7907494.1"/>
    <property type="molecule type" value="Genomic_DNA"/>
</dbReference>
<proteinExistence type="predicted"/>
<protein>
    <submittedName>
        <fullName evidence="1">Cytochrome P450</fullName>
    </submittedName>
</protein>
<name>A0ACB8A219_9AGAM</name>
<dbReference type="Proteomes" id="UP000790377">
    <property type="component" value="Unassembled WGS sequence"/>
</dbReference>
<sequence>MSSTIKAYIIAFLAVFVAVVHMTTSKRRRTGNVPYPPGPEPLPIVGNVVGINTKAPWLTYTEWAAKYGDIVYSRLLNIEIVTINSQKVAKELLEHRSHNYSDRPLVSINDLYGMGNLTAVIGYGNVWRAHRRYLHQAFRPVAAATHRPNQIRKARDLVFSLLNQAEQEDSGRIQRKLQMFAASTIMSIVYGYEVQHEEDEMFKVVEQASVDIAVTVTPESAALLVSFPFLKSIPSWLPGASFKRSAHRVRNNIFDMIDLPFKWVQDQLAQGTAAPCMVTDALRDGEANESALEAIKGAFATAFVAGAETSSSTLLIFFLAMILHPEAQKKAQAELDRVVGRGRLPEFDDRAALPYVDAVFRETLRWRPVIPLGLAHAASEDDVYEGYLIPKGATVMANAWAMSRDPTTYPKPSQFLPERFLTPAGVLTADTVDFAFGFGRRVCVGRYLADASVWSAMVHLLAMFDITRPEGVGEFEPRWTTGLGSHPEPFPCRITPRFGFEGAERLLDAVRSPV</sequence>
<evidence type="ECO:0000313" key="1">
    <source>
        <dbReference type="EMBL" id="KAH7907494.1"/>
    </source>
</evidence>
<evidence type="ECO:0000313" key="2">
    <source>
        <dbReference type="Proteomes" id="UP000790377"/>
    </source>
</evidence>
<reference evidence="1" key="1">
    <citation type="journal article" date="2021" name="New Phytol.">
        <title>Evolutionary innovations through gain and loss of genes in the ectomycorrhizal Boletales.</title>
        <authorList>
            <person name="Wu G."/>
            <person name="Miyauchi S."/>
            <person name="Morin E."/>
            <person name="Kuo A."/>
            <person name="Drula E."/>
            <person name="Varga T."/>
            <person name="Kohler A."/>
            <person name="Feng B."/>
            <person name="Cao Y."/>
            <person name="Lipzen A."/>
            <person name="Daum C."/>
            <person name="Hundley H."/>
            <person name="Pangilinan J."/>
            <person name="Johnson J."/>
            <person name="Barry K."/>
            <person name="LaButti K."/>
            <person name="Ng V."/>
            <person name="Ahrendt S."/>
            <person name="Min B."/>
            <person name="Choi I.G."/>
            <person name="Park H."/>
            <person name="Plett J.M."/>
            <person name="Magnuson J."/>
            <person name="Spatafora J.W."/>
            <person name="Nagy L.G."/>
            <person name="Henrissat B."/>
            <person name="Grigoriev I.V."/>
            <person name="Yang Z.L."/>
            <person name="Xu J."/>
            <person name="Martin F.M."/>
        </authorList>
    </citation>
    <scope>NUCLEOTIDE SEQUENCE</scope>
    <source>
        <strain evidence="1">ATCC 28755</strain>
    </source>
</reference>
<organism evidence="1 2">
    <name type="scientific">Hygrophoropsis aurantiaca</name>
    <dbReference type="NCBI Taxonomy" id="72124"/>
    <lineage>
        <taxon>Eukaryota</taxon>
        <taxon>Fungi</taxon>
        <taxon>Dikarya</taxon>
        <taxon>Basidiomycota</taxon>
        <taxon>Agaricomycotina</taxon>
        <taxon>Agaricomycetes</taxon>
        <taxon>Agaricomycetidae</taxon>
        <taxon>Boletales</taxon>
        <taxon>Coniophorineae</taxon>
        <taxon>Hygrophoropsidaceae</taxon>
        <taxon>Hygrophoropsis</taxon>
    </lineage>
</organism>
<comment type="caution">
    <text evidence="1">The sequence shown here is derived from an EMBL/GenBank/DDBJ whole genome shotgun (WGS) entry which is preliminary data.</text>
</comment>
<accession>A0ACB8A219</accession>
<gene>
    <name evidence="1" type="ORF">BJ138DRAFT_1129138</name>
</gene>
<keyword evidence="2" id="KW-1185">Reference proteome</keyword>